<comment type="caution">
    <text evidence="13">The sequence shown here is derived from an EMBL/GenBank/DDBJ whole genome shotgun (WGS) entry which is preliminary data.</text>
</comment>
<name>A0A9X2W6P1_9ENTR</name>
<dbReference type="RefSeq" id="WP_271122735.1">
    <property type="nucleotide sequence ID" value="NZ_JALHAN010000063.1"/>
</dbReference>
<dbReference type="InterPro" id="IPR018030">
    <property type="entry name" value="Fimbrial_membr_usher_CS"/>
</dbReference>
<dbReference type="InterPro" id="IPR000015">
    <property type="entry name" value="Fimb_usher"/>
</dbReference>
<evidence type="ECO:0000256" key="3">
    <source>
        <dbReference type="ARBA" id="ARBA00022448"/>
    </source>
</evidence>
<keyword evidence="5 9" id="KW-0812">Transmembrane</keyword>
<dbReference type="NCBIfam" id="NF011745">
    <property type="entry name" value="PRK15198.1"/>
    <property type="match status" value="1"/>
</dbReference>
<dbReference type="SUPFAM" id="SSF141729">
    <property type="entry name" value="FimD N-terminal domain-like"/>
    <property type="match status" value="1"/>
</dbReference>
<dbReference type="FunFam" id="2.60.40.2610:FF:000001">
    <property type="entry name" value="Outer membrane fimbrial usher protein"/>
    <property type="match status" value="1"/>
</dbReference>
<dbReference type="GO" id="GO:0009297">
    <property type="term" value="P:pilus assembly"/>
    <property type="evidence" value="ECO:0007669"/>
    <property type="project" value="InterPro"/>
</dbReference>
<comment type="similarity">
    <text evidence="2 9">Belongs to the fimbrial export usher family.</text>
</comment>
<evidence type="ECO:0000256" key="5">
    <source>
        <dbReference type="ARBA" id="ARBA00022692"/>
    </source>
</evidence>
<dbReference type="FunFam" id="2.60.40.3110:FF:000001">
    <property type="entry name" value="Putative fimbrial outer membrane usher"/>
    <property type="match status" value="1"/>
</dbReference>
<dbReference type="EMBL" id="JALHAP010000076">
    <property type="protein sequence ID" value="MCT4701919.1"/>
    <property type="molecule type" value="Genomic_DNA"/>
</dbReference>
<dbReference type="InterPro" id="IPR042186">
    <property type="entry name" value="FimD_plug_dom"/>
</dbReference>
<evidence type="ECO:0000256" key="4">
    <source>
        <dbReference type="ARBA" id="ARBA00022452"/>
    </source>
</evidence>
<keyword evidence="7 9" id="KW-0472">Membrane</keyword>
<evidence type="ECO:0000256" key="1">
    <source>
        <dbReference type="ARBA" id="ARBA00004571"/>
    </source>
</evidence>
<dbReference type="Gene3D" id="2.60.40.3110">
    <property type="match status" value="1"/>
</dbReference>
<proteinExistence type="inferred from homology"/>
<organism evidence="13 14">
    <name type="scientific">Dryocola boscaweniae</name>
    <dbReference type="NCBI Taxonomy" id="2925397"/>
    <lineage>
        <taxon>Bacteria</taxon>
        <taxon>Pseudomonadati</taxon>
        <taxon>Pseudomonadota</taxon>
        <taxon>Gammaproteobacteria</taxon>
        <taxon>Enterobacterales</taxon>
        <taxon>Enterobacteriaceae</taxon>
        <taxon>Dryocola</taxon>
    </lineage>
</organism>
<dbReference type="Pfam" id="PF00577">
    <property type="entry name" value="Usher"/>
    <property type="match status" value="1"/>
</dbReference>
<dbReference type="GO" id="GO:0015473">
    <property type="term" value="F:fimbrial usher porin activity"/>
    <property type="evidence" value="ECO:0007669"/>
    <property type="project" value="InterPro"/>
</dbReference>
<feature type="domain" description="PapC-like C-terminal" evidence="11">
    <location>
        <begin position="786"/>
        <end position="849"/>
    </location>
</feature>
<keyword evidence="8 9" id="KW-0998">Cell outer membrane</keyword>
<keyword evidence="14" id="KW-1185">Reference proteome</keyword>
<dbReference type="Pfam" id="PF13954">
    <property type="entry name" value="PapC_N"/>
    <property type="match status" value="1"/>
</dbReference>
<dbReference type="InterPro" id="IPR043142">
    <property type="entry name" value="PapC-like_C_sf"/>
</dbReference>
<dbReference type="Gene3D" id="2.60.40.2610">
    <property type="entry name" value="Outer membrane usher protein FimD, plug domain"/>
    <property type="match status" value="1"/>
</dbReference>
<dbReference type="PANTHER" id="PTHR30451">
    <property type="entry name" value="OUTER MEMBRANE USHER PROTEIN"/>
    <property type="match status" value="1"/>
</dbReference>
<evidence type="ECO:0000259" key="11">
    <source>
        <dbReference type="Pfam" id="PF13953"/>
    </source>
</evidence>
<dbReference type="Pfam" id="PF13953">
    <property type="entry name" value="PapC_C"/>
    <property type="match status" value="1"/>
</dbReference>
<dbReference type="InterPro" id="IPR025949">
    <property type="entry name" value="PapC-like_C"/>
</dbReference>
<evidence type="ECO:0000313" key="13">
    <source>
        <dbReference type="EMBL" id="MCT4701919.1"/>
    </source>
</evidence>
<feature type="signal peptide" evidence="10">
    <location>
        <begin position="1"/>
        <end position="22"/>
    </location>
</feature>
<comment type="subcellular location">
    <subcellularLocation>
        <location evidence="1 9">Cell outer membrane</location>
        <topology evidence="1 9">Multi-pass membrane protein</topology>
    </subcellularLocation>
</comment>
<keyword evidence="9" id="KW-1029">Fimbrium biogenesis</keyword>
<dbReference type="GO" id="GO:0009279">
    <property type="term" value="C:cell outer membrane"/>
    <property type="evidence" value="ECO:0007669"/>
    <property type="project" value="UniProtKB-SubCell"/>
</dbReference>
<reference evidence="13" key="1">
    <citation type="submission" date="2022-03" db="EMBL/GenBank/DDBJ databases">
        <title>Proposal of a novel genus Dryocolo and two novel species.</title>
        <authorList>
            <person name="Maddock D.W."/>
            <person name="Brady C.L."/>
            <person name="Denman S."/>
            <person name="Arnold D."/>
        </authorList>
    </citation>
    <scope>NUCLEOTIDE SEQUENCE</scope>
    <source>
        <strain evidence="13">H6W4</strain>
    </source>
</reference>
<protein>
    <submittedName>
        <fullName evidence="13">Fimbrial biogenesis usher protein</fullName>
    </submittedName>
</protein>
<feature type="chain" id="PRO_5040719171" evidence="10">
    <location>
        <begin position="23"/>
        <end position="864"/>
    </location>
</feature>
<dbReference type="InterPro" id="IPR037224">
    <property type="entry name" value="PapC_N_sf"/>
</dbReference>
<dbReference type="AlphaFoldDB" id="A0A9X2W6P1"/>
<evidence type="ECO:0000256" key="2">
    <source>
        <dbReference type="ARBA" id="ARBA00008064"/>
    </source>
</evidence>
<keyword evidence="3 9" id="KW-0813">Transport</keyword>
<gene>
    <name evidence="13" type="ORF">MUA00_08890</name>
</gene>
<dbReference type="Gene3D" id="3.10.20.410">
    <property type="match status" value="1"/>
</dbReference>
<evidence type="ECO:0000259" key="12">
    <source>
        <dbReference type="Pfam" id="PF13954"/>
    </source>
</evidence>
<dbReference type="Gene3D" id="2.60.40.2070">
    <property type="match status" value="1"/>
</dbReference>
<accession>A0A9X2W6P1</accession>
<keyword evidence="4" id="KW-1134">Transmembrane beta strand</keyword>
<dbReference type="PROSITE" id="PS01151">
    <property type="entry name" value="FIMBRIAL_USHER"/>
    <property type="match status" value="1"/>
</dbReference>
<keyword evidence="6 10" id="KW-0732">Signal</keyword>
<sequence length="864" mass="94143">MMKKSRTQQALSVAPLSAMALAALFPTISVAESYFNPAFLSEDVASVADLSRFEKGSHQAPGEYRVDIWRNDEFIATEDLQFVETANAGPGETVKSGGLTPCLDVAWLTRLGLNMLAYPELAKYKAGVCVPVTEAIPGAEMTFDFARLRLNISLPQASLLNSARGYIPPDQWDEGIPAALVNYSFTGNRSTNNDSYYLSLQSGLNYGPWRLRNNGAWSYTSGDGYSANAWKNISTYLQRSIVPLRSELVMGDSNTGTDVFDSLGFRGARLYSSDSMYPDSLQGYAPTVRGIARTNAKIIIRQNGFVIYQSYVSPGAFAISDLNPTSSSGDLEVTLEEKDGSLQKYTVPYSTVPLLQREGRLKYDLVAGDFRSGNSQQDTPFFTQGTLIAGLPEGYTLYGGTQLAERYTSAALGLGKNLGEWGAISMDVTHARSKLADDSEHQGQSLRFLYAKSLSSYGTNFQLLGYRYSTRGFYTLDDVAYKNMEGYEYKREENESQNEAPVIQNYHNLRYSKRGRFQVNISQSLGDYGSLYVSGSQQTYWGTDEDNTWYQAGYASGWRGISYSVSASWSKSVGLASNDRIVAFNLSVPFSTLLGHGYSRDKAIDRAYATFAASRNSDGKNTVQTGVGGTLLEDRNLNYSVTQGHSSSSGYSGSANANWQATYGTLGLGYNYDRDRREFNWQASGGVVGHADGVTLSQPLGDTNVLIKAPGASGVSVENQTGVKTDWRGYAVMPYATVYRYNRIALDTNSMDNHTDIENNVSSVVPTQGALVRAAFNARIGVRAIITVKRGNRAVPFGSVVREEASGATSMVGDDGQIYLSGLPLKGKLLIQWGEGKGSQCFAPYALPEESLKQAVAMATATCL</sequence>
<feature type="domain" description="PapC N-terminal" evidence="12">
    <location>
        <begin position="34"/>
        <end position="186"/>
    </location>
</feature>
<evidence type="ECO:0000256" key="8">
    <source>
        <dbReference type="ARBA" id="ARBA00023237"/>
    </source>
</evidence>
<dbReference type="PANTHER" id="PTHR30451:SF6">
    <property type="entry name" value="OUTER MEMBRANE USHER PROTEIN SFMD"/>
    <property type="match status" value="1"/>
</dbReference>
<dbReference type="Proteomes" id="UP001150641">
    <property type="component" value="Unassembled WGS sequence"/>
</dbReference>
<evidence type="ECO:0000256" key="9">
    <source>
        <dbReference type="RuleBase" id="RU003884"/>
    </source>
</evidence>
<evidence type="ECO:0000313" key="14">
    <source>
        <dbReference type="Proteomes" id="UP001150641"/>
    </source>
</evidence>
<dbReference type="NCBIfam" id="NF011740">
    <property type="entry name" value="PRK15193.1"/>
    <property type="match status" value="1"/>
</dbReference>
<evidence type="ECO:0000256" key="6">
    <source>
        <dbReference type="ARBA" id="ARBA00022729"/>
    </source>
</evidence>
<evidence type="ECO:0000256" key="10">
    <source>
        <dbReference type="SAM" id="SignalP"/>
    </source>
</evidence>
<dbReference type="InterPro" id="IPR025885">
    <property type="entry name" value="PapC_N"/>
</dbReference>
<evidence type="ECO:0000256" key="7">
    <source>
        <dbReference type="ARBA" id="ARBA00023136"/>
    </source>
</evidence>